<evidence type="ECO:0000256" key="3">
    <source>
        <dbReference type="ARBA" id="ARBA00022676"/>
    </source>
</evidence>
<evidence type="ECO:0000256" key="8">
    <source>
        <dbReference type="SAM" id="Phobius"/>
    </source>
</evidence>
<proteinExistence type="predicted"/>
<name>A0A062XX34_9BACT</name>
<organism evidence="9 10">
    <name type="scientific">Thermoanaerobaculum aquaticum</name>
    <dbReference type="NCBI Taxonomy" id="1312852"/>
    <lineage>
        <taxon>Bacteria</taxon>
        <taxon>Pseudomonadati</taxon>
        <taxon>Acidobacteriota</taxon>
        <taxon>Thermoanaerobaculia</taxon>
        <taxon>Thermoanaerobaculales</taxon>
        <taxon>Thermoanaerobaculaceae</taxon>
        <taxon>Thermoanaerobaculum</taxon>
    </lineage>
</organism>
<dbReference type="GO" id="GO:0016763">
    <property type="term" value="F:pentosyltransferase activity"/>
    <property type="evidence" value="ECO:0007669"/>
    <property type="project" value="TreeGrafter"/>
</dbReference>
<evidence type="ECO:0000256" key="4">
    <source>
        <dbReference type="ARBA" id="ARBA00022679"/>
    </source>
</evidence>
<accession>A0A062XX34</accession>
<reference evidence="9 10" key="1">
    <citation type="submission" date="2014-04" db="EMBL/GenBank/DDBJ databases">
        <title>The Genome Sequence of Thermoanaerobaculum aquaticum MP-01, The First Cultivated Group 23 Acidobacterium.</title>
        <authorList>
            <person name="Stamps B.W."/>
            <person name="Losey N.A."/>
            <person name="Lawson P.A."/>
            <person name="Stevenson B.S."/>
        </authorList>
    </citation>
    <scope>NUCLEOTIDE SEQUENCE [LARGE SCALE GENOMIC DNA]</scope>
    <source>
        <strain evidence="9 10">MP-01</strain>
    </source>
</reference>
<dbReference type="GO" id="GO:0009103">
    <property type="term" value="P:lipopolysaccharide biosynthetic process"/>
    <property type="evidence" value="ECO:0007669"/>
    <property type="project" value="TreeGrafter"/>
</dbReference>
<comment type="caution">
    <text evidence="9">The sequence shown here is derived from an EMBL/GenBank/DDBJ whole genome shotgun (WGS) entry which is preliminary data.</text>
</comment>
<keyword evidence="2" id="KW-1003">Cell membrane</keyword>
<feature type="transmembrane region" description="Helical" evidence="8">
    <location>
        <begin position="370"/>
        <end position="391"/>
    </location>
</feature>
<protein>
    <submittedName>
        <fullName evidence="9">Uncharacterized protein</fullName>
    </submittedName>
</protein>
<dbReference type="PANTHER" id="PTHR33908">
    <property type="entry name" value="MANNOSYLTRANSFERASE YKCB-RELATED"/>
    <property type="match status" value="1"/>
</dbReference>
<evidence type="ECO:0000256" key="7">
    <source>
        <dbReference type="ARBA" id="ARBA00023136"/>
    </source>
</evidence>
<dbReference type="AlphaFoldDB" id="A0A062XX34"/>
<feature type="transmembrane region" description="Helical" evidence="8">
    <location>
        <begin position="205"/>
        <end position="223"/>
    </location>
</feature>
<dbReference type="STRING" id="1312852.EG19_01815"/>
<feature type="transmembrane region" description="Helical" evidence="8">
    <location>
        <begin position="313"/>
        <end position="330"/>
    </location>
</feature>
<keyword evidence="3" id="KW-0328">Glycosyltransferase</keyword>
<dbReference type="Proteomes" id="UP000027284">
    <property type="component" value="Unassembled WGS sequence"/>
</dbReference>
<dbReference type="GO" id="GO:0010041">
    <property type="term" value="P:response to iron(III) ion"/>
    <property type="evidence" value="ECO:0007669"/>
    <property type="project" value="TreeGrafter"/>
</dbReference>
<evidence type="ECO:0000313" key="9">
    <source>
        <dbReference type="EMBL" id="KDA53959.1"/>
    </source>
</evidence>
<keyword evidence="10" id="KW-1185">Reference proteome</keyword>
<evidence type="ECO:0000313" key="10">
    <source>
        <dbReference type="Proteomes" id="UP000027284"/>
    </source>
</evidence>
<evidence type="ECO:0000256" key="5">
    <source>
        <dbReference type="ARBA" id="ARBA00022692"/>
    </source>
</evidence>
<keyword evidence="7 8" id="KW-0472">Membrane</keyword>
<feature type="transmembrane region" description="Helical" evidence="8">
    <location>
        <begin position="289"/>
        <end position="307"/>
    </location>
</feature>
<dbReference type="PANTHER" id="PTHR33908:SF3">
    <property type="entry name" value="UNDECAPRENYL PHOSPHATE-ALPHA-4-AMINO-4-DEOXY-L-ARABINOSE ARABINOSYL TRANSFERASE"/>
    <property type="match status" value="1"/>
</dbReference>
<feature type="transmembrane region" description="Helical" evidence="8">
    <location>
        <begin position="65"/>
        <end position="98"/>
    </location>
</feature>
<feature type="transmembrane region" description="Helical" evidence="8">
    <location>
        <begin position="398"/>
        <end position="417"/>
    </location>
</feature>
<feature type="transmembrane region" description="Helical" evidence="8">
    <location>
        <begin position="6"/>
        <end position="28"/>
    </location>
</feature>
<gene>
    <name evidence="9" type="ORF">EG19_01815</name>
</gene>
<sequence length="530" mass="57692">MRAKALYVFACFALAVAFFTTVPFRGLFEPDESRYALVAQGMLQEGQWLVPHLEGRPYTHKPPLYLWLVAALRGLGLPWTVAGVLPSFAAAAALLLLFPGLGRRWGLNAEESYLAAATLVACPLFATMALAARMDMLLALALSVALAAAWSLLFGESDSPRWRWFFWLSVAAGVMSKGPVTLALLALTLVLLAAVNREPLPWRRLFAGGAWVAALGLLLAWFVPAALSQGRAWVEEILVRQSAGRMVKSFAHREPFYFHLLTWPVTGFPASLLALGAALAFWRRKEEPALRFWASAFLAILLFFSAISGKLVVYLLPLVPVAAVLSVLALRRQSRWILWAVSLVALVGVVLGLALATLPYWRNELPLSPALSLLLGGIFAALSAFAALLAFRGQLRQAFHVLVAAGLFFTLAVLPVATDALDARLSVRPIARRLAALVGPQAPGLVYRETLSGLPVYGERPFSRLESPEALAEALQSGGAVVITQKDWQKVSPTLNLEALQIESFPYRRSALLLVYPRQALETGKEQQGP</sequence>
<dbReference type="InterPro" id="IPR050297">
    <property type="entry name" value="LipidA_mod_glycosyltrf_83"/>
</dbReference>
<keyword evidence="4" id="KW-0808">Transferase</keyword>
<dbReference type="OrthoDB" id="9775035at2"/>
<keyword evidence="5 8" id="KW-0812">Transmembrane</keyword>
<evidence type="ECO:0000256" key="2">
    <source>
        <dbReference type="ARBA" id="ARBA00022475"/>
    </source>
</evidence>
<dbReference type="RefSeq" id="WP_038048587.1">
    <property type="nucleotide sequence ID" value="NZ_JMFG01000015.1"/>
</dbReference>
<feature type="transmembrane region" description="Helical" evidence="8">
    <location>
        <begin position="166"/>
        <end position="193"/>
    </location>
</feature>
<dbReference type="GO" id="GO:0005886">
    <property type="term" value="C:plasma membrane"/>
    <property type="evidence" value="ECO:0007669"/>
    <property type="project" value="UniProtKB-SubCell"/>
</dbReference>
<evidence type="ECO:0000256" key="1">
    <source>
        <dbReference type="ARBA" id="ARBA00004651"/>
    </source>
</evidence>
<feature type="transmembrane region" description="Helical" evidence="8">
    <location>
        <begin position="256"/>
        <end position="282"/>
    </location>
</feature>
<keyword evidence="6 8" id="KW-1133">Transmembrane helix</keyword>
<feature type="transmembrane region" description="Helical" evidence="8">
    <location>
        <begin position="137"/>
        <end position="154"/>
    </location>
</feature>
<feature type="transmembrane region" description="Helical" evidence="8">
    <location>
        <begin position="337"/>
        <end position="358"/>
    </location>
</feature>
<comment type="subcellular location">
    <subcellularLocation>
        <location evidence="1">Cell membrane</location>
        <topology evidence="1">Multi-pass membrane protein</topology>
    </subcellularLocation>
</comment>
<dbReference type="EMBL" id="JMFG01000015">
    <property type="protein sequence ID" value="KDA53959.1"/>
    <property type="molecule type" value="Genomic_DNA"/>
</dbReference>
<evidence type="ECO:0000256" key="6">
    <source>
        <dbReference type="ARBA" id="ARBA00022989"/>
    </source>
</evidence>